<keyword evidence="3" id="KW-1185">Reference proteome</keyword>
<accession>A0A2G3E968</accession>
<keyword evidence="1" id="KW-0175">Coiled coil</keyword>
<protein>
    <recommendedName>
        <fullName evidence="4">DUF4298 domain-containing protein</fullName>
    </recommendedName>
</protein>
<sequence length="96" mass="11302">MMTSIERITKMEAILEQATAAMDELEQKIDNLYKMQDDIKKLEAYYSGEEWKRDFSLDEKGKLPKELKRGVLSEDAIYDLLERNKELMATVCNYKD</sequence>
<name>A0A2G3E968_9FIRM</name>
<evidence type="ECO:0008006" key="4">
    <source>
        <dbReference type="Google" id="ProtNLM"/>
    </source>
</evidence>
<dbReference type="AlphaFoldDB" id="A0A2G3E968"/>
<evidence type="ECO:0000313" key="2">
    <source>
        <dbReference type="EMBL" id="PHU39621.1"/>
    </source>
</evidence>
<dbReference type="Pfam" id="PF14131">
    <property type="entry name" value="DUF4298"/>
    <property type="match status" value="1"/>
</dbReference>
<reference evidence="2" key="1">
    <citation type="submission" date="2017-10" db="EMBL/GenBank/DDBJ databases">
        <title>Resolving the taxonomy of Roseburia spp., Eubacterium rectale and Agathobacter spp. through phylogenomic analysis.</title>
        <authorList>
            <person name="Sheridan P.O."/>
            <person name="Walker A.W."/>
            <person name="Duncan S.H."/>
            <person name="Scott K.P."/>
            <person name="Toole P.W.O."/>
            <person name="Luis P."/>
            <person name="Flint H.J."/>
        </authorList>
    </citation>
    <scope>NUCLEOTIDE SEQUENCE [LARGE SCALE GENOMIC DNA]</scope>
    <source>
        <strain evidence="2">JK10</strain>
    </source>
</reference>
<evidence type="ECO:0000313" key="3">
    <source>
        <dbReference type="Proteomes" id="UP000224317"/>
    </source>
</evidence>
<dbReference type="InterPro" id="IPR025384">
    <property type="entry name" value="DUF4298"/>
</dbReference>
<evidence type="ECO:0000256" key="1">
    <source>
        <dbReference type="SAM" id="Coils"/>
    </source>
</evidence>
<dbReference type="EMBL" id="PDYH01000042">
    <property type="protein sequence ID" value="PHU39621.1"/>
    <property type="molecule type" value="Genomic_DNA"/>
</dbReference>
<comment type="caution">
    <text evidence="2">The sequence shown here is derived from an EMBL/GenBank/DDBJ whole genome shotgun (WGS) entry which is preliminary data.</text>
</comment>
<feature type="coiled-coil region" evidence="1">
    <location>
        <begin position="8"/>
        <end position="42"/>
    </location>
</feature>
<proteinExistence type="predicted"/>
<dbReference type="Proteomes" id="UP000224317">
    <property type="component" value="Unassembled WGS sequence"/>
</dbReference>
<organism evidence="2 3">
    <name type="scientific">Pseudobutyrivibrio ruminis</name>
    <dbReference type="NCBI Taxonomy" id="46206"/>
    <lineage>
        <taxon>Bacteria</taxon>
        <taxon>Bacillati</taxon>
        <taxon>Bacillota</taxon>
        <taxon>Clostridia</taxon>
        <taxon>Lachnospirales</taxon>
        <taxon>Lachnospiraceae</taxon>
        <taxon>Pseudobutyrivibrio</taxon>
    </lineage>
</organism>
<dbReference type="RefSeq" id="WP_099413594.1">
    <property type="nucleotide sequence ID" value="NZ_PDYH01000042.1"/>
</dbReference>
<gene>
    <name evidence="2" type="ORF">CSX00_09920</name>
</gene>